<dbReference type="KEGG" id="mig:Metig_0577"/>
<keyword evidence="1" id="KW-0812">Transmembrane</keyword>
<dbReference type="HOGENOM" id="CLU_100473_0_0_2"/>
<dbReference type="Proteomes" id="UP000009227">
    <property type="component" value="Chromosome"/>
</dbReference>
<dbReference type="STRING" id="880724.Metig_0577"/>
<dbReference type="GeneID" id="10643415"/>
<feature type="transmembrane region" description="Helical" evidence="1">
    <location>
        <begin position="231"/>
        <end position="248"/>
    </location>
</feature>
<gene>
    <name evidence="2" type="ordered locus">Metig_0577</name>
</gene>
<dbReference type="EMBL" id="CP002737">
    <property type="protein sequence ID" value="AEF96131.1"/>
    <property type="molecule type" value="Genomic_DNA"/>
</dbReference>
<evidence type="ECO:0000313" key="3">
    <source>
        <dbReference type="Proteomes" id="UP000009227"/>
    </source>
</evidence>
<organism evidence="3">
    <name type="scientific">Methanotorris igneus (strain DSM 5666 / JCM 11834 / Kol 5)</name>
    <dbReference type="NCBI Taxonomy" id="880724"/>
    <lineage>
        <taxon>Archaea</taxon>
        <taxon>Methanobacteriati</taxon>
        <taxon>Methanobacteriota</taxon>
        <taxon>Methanomada group</taxon>
        <taxon>Methanococci</taxon>
        <taxon>Methanococcales</taxon>
        <taxon>Methanocaldococcaceae</taxon>
        <taxon>Methanotorris</taxon>
    </lineage>
</organism>
<evidence type="ECO:0000313" key="2">
    <source>
        <dbReference type="EMBL" id="AEF96131.1"/>
    </source>
</evidence>
<keyword evidence="1" id="KW-1133">Transmembrane helix</keyword>
<feature type="transmembrane region" description="Helical" evidence="1">
    <location>
        <begin position="156"/>
        <end position="174"/>
    </location>
</feature>
<keyword evidence="1" id="KW-0472">Membrane</keyword>
<keyword evidence="3" id="KW-1185">Reference proteome</keyword>
<dbReference type="RefSeq" id="WP_013798738.1">
    <property type="nucleotide sequence ID" value="NC_015562.1"/>
</dbReference>
<protein>
    <recommendedName>
        <fullName evidence="4">Nucleoside recognition domain protein</fullName>
    </recommendedName>
</protein>
<dbReference type="AlphaFoldDB" id="F6BC50"/>
<proteinExistence type="predicted"/>
<evidence type="ECO:0000256" key="1">
    <source>
        <dbReference type="SAM" id="Phobius"/>
    </source>
</evidence>
<sequence>MMVLEIFSKVLPLIFLGVLLANIMCHLNILYKLQKYIKNKYFPILAVYFVSSTSGHFLLNNLCDKGELSKENLMPLYFLGMFSFGIHIILFFAIPMATSLGLYVGGLYVLIKFLVTCMYLLFGILMLRKNNTQINVDFNFKSGGIKAIIRDTLKQYARVLMSFVPSVLIITYLIEHGLLEIVENLADSVLDALGLPSTVLIIMLTGLATISGAIGIASGLLSGNVLTPNEILFSLLVAEFLNKITIYLRKNLPLQLSIFGKIGIKLATLHLLIYEIPLLIVIVVWYLVFIRG</sequence>
<dbReference type="InterPro" id="IPR038880">
    <property type="entry name" value="MJ0871-like"/>
</dbReference>
<feature type="transmembrane region" description="Helical" evidence="1">
    <location>
        <begin position="74"/>
        <end position="94"/>
    </location>
</feature>
<name>F6BC50_METIK</name>
<accession>F6BC50</accession>
<feature type="transmembrane region" description="Helical" evidence="1">
    <location>
        <begin position="194"/>
        <end position="219"/>
    </location>
</feature>
<dbReference type="PANTHER" id="PTHR38139:SF1">
    <property type="entry name" value="NUCLEOSIDE TRANSPORTER_FEOB GTPASE GATE DOMAIN-CONTAINING PROTEIN"/>
    <property type="match status" value="1"/>
</dbReference>
<feature type="transmembrane region" description="Helical" evidence="1">
    <location>
        <begin position="41"/>
        <end position="62"/>
    </location>
</feature>
<reference evidence="2 3" key="1">
    <citation type="submission" date="2011-05" db="EMBL/GenBank/DDBJ databases">
        <title>Complete sequence of Methanotorris igneus Kol 5.</title>
        <authorList>
            <consortium name="US DOE Joint Genome Institute"/>
            <person name="Lucas S."/>
            <person name="Han J."/>
            <person name="Lapidus A."/>
            <person name="Cheng J.-F."/>
            <person name="Goodwin L."/>
            <person name="Pitluck S."/>
            <person name="Peters L."/>
            <person name="Mikhailova N."/>
            <person name="Chertkov O."/>
            <person name="Han C."/>
            <person name="Tapia R."/>
            <person name="Land M."/>
            <person name="Hauser L."/>
            <person name="Kyrpides N."/>
            <person name="Ivanova N."/>
            <person name="Pagani I."/>
            <person name="Sieprawska-Lupa M."/>
            <person name="Whitman W."/>
            <person name="Woyke T."/>
        </authorList>
    </citation>
    <scope>NUCLEOTIDE SEQUENCE [LARGE SCALE GENOMIC DNA]</scope>
    <source>
        <strain evidence="3">DSM 5666 / JCM 11834 / Kol 5</strain>
    </source>
</reference>
<feature type="transmembrane region" description="Helical" evidence="1">
    <location>
        <begin position="100"/>
        <end position="122"/>
    </location>
</feature>
<evidence type="ECO:0008006" key="4">
    <source>
        <dbReference type="Google" id="ProtNLM"/>
    </source>
</evidence>
<feature type="transmembrane region" description="Helical" evidence="1">
    <location>
        <begin position="268"/>
        <end position="289"/>
    </location>
</feature>
<dbReference type="PANTHER" id="PTHR38139">
    <property type="entry name" value="GATE DOMAIN-CONTAINING PROTEIN"/>
    <property type="match status" value="1"/>
</dbReference>